<dbReference type="PANTHER" id="PTHR32322">
    <property type="entry name" value="INNER MEMBRANE TRANSPORTER"/>
    <property type="match status" value="1"/>
</dbReference>
<protein>
    <submittedName>
        <fullName evidence="8">DMT family transporter</fullName>
    </submittedName>
</protein>
<sequence length="307" mass="32486">MSPVPAPPAASASLKAYGFLATAGLLWAGNTVAGKMAVGHIDPVTLSTLRWLSAFCLMAVVSLKPLRRDWPKIRRHWPLLLGYGAAGFGLFNIVLYSALSLTSATNVVIEHAAMPAVIFALNYAIFRARANLAQIAGFSLTLFGVLVTASHGDLMSLIHLNLNRGDALMGLCVLLYAGYTIALRFKPDIHWQSLMAVSALGAVLACLPALALQGMAGKIIWPDATGWAIVAYTALLPALVAQVAYVWGVELIGANRAGLFINLIPIFGVGLSVLILREPLHSFHFVALALVCAGITLAELGRPKLAA</sequence>
<dbReference type="Pfam" id="PF00892">
    <property type="entry name" value="EamA"/>
    <property type="match status" value="2"/>
</dbReference>
<dbReference type="InterPro" id="IPR050638">
    <property type="entry name" value="AA-Vitamin_Transporters"/>
</dbReference>
<keyword evidence="4 6" id="KW-1133">Transmembrane helix</keyword>
<feature type="transmembrane region" description="Helical" evidence="6">
    <location>
        <begin position="105"/>
        <end position="125"/>
    </location>
</feature>
<dbReference type="PANTHER" id="PTHR32322:SF18">
    <property type="entry name" value="S-ADENOSYLMETHIONINE_S-ADENOSYLHOMOCYSTEINE TRANSPORTER"/>
    <property type="match status" value="1"/>
</dbReference>
<proteinExistence type="predicted"/>
<feature type="transmembrane region" description="Helical" evidence="6">
    <location>
        <begin position="282"/>
        <end position="301"/>
    </location>
</feature>
<feature type="transmembrane region" description="Helical" evidence="6">
    <location>
        <begin position="12"/>
        <end position="29"/>
    </location>
</feature>
<evidence type="ECO:0000259" key="7">
    <source>
        <dbReference type="Pfam" id="PF00892"/>
    </source>
</evidence>
<dbReference type="InterPro" id="IPR000620">
    <property type="entry name" value="EamA_dom"/>
</dbReference>
<dbReference type="Proteomes" id="UP001218579">
    <property type="component" value="Unassembled WGS sequence"/>
</dbReference>
<evidence type="ECO:0000256" key="6">
    <source>
        <dbReference type="SAM" id="Phobius"/>
    </source>
</evidence>
<keyword evidence="9" id="KW-1185">Reference proteome</keyword>
<dbReference type="EMBL" id="JAQQKV010000003">
    <property type="protein sequence ID" value="MDC7677433.1"/>
    <property type="molecule type" value="Genomic_DNA"/>
</dbReference>
<comment type="subcellular location">
    <subcellularLocation>
        <location evidence="1">Cell membrane</location>
        <topology evidence="1">Multi-pass membrane protein</topology>
    </subcellularLocation>
</comment>
<feature type="domain" description="EamA" evidence="7">
    <location>
        <begin position="16"/>
        <end position="148"/>
    </location>
</feature>
<evidence type="ECO:0000256" key="3">
    <source>
        <dbReference type="ARBA" id="ARBA00022692"/>
    </source>
</evidence>
<feature type="domain" description="EamA" evidence="7">
    <location>
        <begin position="164"/>
        <end position="297"/>
    </location>
</feature>
<feature type="transmembrane region" description="Helical" evidence="6">
    <location>
        <begin position="78"/>
        <end position="99"/>
    </location>
</feature>
<dbReference type="RefSeq" id="WP_272745752.1">
    <property type="nucleotide sequence ID" value="NZ_JAQQKV010000003.1"/>
</dbReference>
<evidence type="ECO:0000256" key="2">
    <source>
        <dbReference type="ARBA" id="ARBA00022475"/>
    </source>
</evidence>
<feature type="transmembrane region" description="Helical" evidence="6">
    <location>
        <begin position="227"/>
        <end position="247"/>
    </location>
</feature>
<feature type="transmembrane region" description="Helical" evidence="6">
    <location>
        <begin position="49"/>
        <end position="66"/>
    </location>
</feature>
<feature type="transmembrane region" description="Helical" evidence="6">
    <location>
        <begin position="167"/>
        <end position="185"/>
    </location>
</feature>
<evidence type="ECO:0000256" key="1">
    <source>
        <dbReference type="ARBA" id="ARBA00004651"/>
    </source>
</evidence>
<comment type="caution">
    <text evidence="8">The sequence shown here is derived from an EMBL/GenBank/DDBJ whole genome shotgun (WGS) entry which is preliminary data.</text>
</comment>
<evidence type="ECO:0000256" key="4">
    <source>
        <dbReference type="ARBA" id="ARBA00022989"/>
    </source>
</evidence>
<feature type="transmembrane region" description="Helical" evidence="6">
    <location>
        <begin position="197"/>
        <end position="221"/>
    </location>
</feature>
<evidence type="ECO:0000313" key="8">
    <source>
        <dbReference type="EMBL" id="MDC7677433.1"/>
    </source>
</evidence>
<accession>A0ABT5HMG2</accession>
<keyword evidence="3 6" id="KW-0812">Transmembrane</keyword>
<evidence type="ECO:0000256" key="5">
    <source>
        <dbReference type="ARBA" id="ARBA00023136"/>
    </source>
</evidence>
<organism evidence="8 9">
    <name type="scientific">Asticcacaulis machinosus</name>
    <dbReference type="NCBI Taxonomy" id="2984211"/>
    <lineage>
        <taxon>Bacteria</taxon>
        <taxon>Pseudomonadati</taxon>
        <taxon>Pseudomonadota</taxon>
        <taxon>Alphaproteobacteria</taxon>
        <taxon>Caulobacterales</taxon>
        <taxon>Caulobacteraceae</taxon>
        <taxon>Asticcacaulis</taxon>
    </lineage>
</organism>
<reference evidence="8 9" key="1">
    <citation type="submission" date="2023-01" db="EMBL/GenBank/DDBJ databases">
        <title>Novel species of the genus Asticcacaulis isolated from rivers.</title>
        <authorList>
            <person name="Lu H."/>
        </authorList>
    </citation>
    <scope>NUCLEOTIDE SEQUENCE [LARGE SCALE GENOMIC DNA]</scope>
    <source>
        <strain evidence="8 9">LKC15W</strain>
    </source>
</reference>
<feature type="transmembrane region" description="Helical" evidence="6">
    <location>
        <begin position="259"/>
        <end position="276"/>
    </location>
</feature>
<name>A0ABT5HMG2_9CAUL</name>
<dbReference type="InterPro" id="IPR037185">
    <property type="entry name" value="EmrE-like"/>
</dbReference>
<keyword evidence="2" id="KW-1003">Cell membrane</keyword>
<evidence type="ECO:0000313" key="9">
    <source>
        <dbReference type="Proteomes" id="UP001218579"/>
    </source>
</evidence>
<keyword evidence="5 6" id="KW-0472">Membrane</keyword>
<gene>
    <name evidence="8" type="ORF">PQU98_14905</name>
</gene>
<dbReference type="SUPFAM" id="SSF103481">
    <property type="entry name" value="Multidrug resistance efflux transporter EmrE"/>
    <property type="match status" value="2"/>
</dbReference>
<feature type="transmembrane region" description="Helical" evidence="6">
    <location>
        <begin position="132"/>
        <end position="152"/>
    </location>
</feature>